<feature type="domain" description="Sulfatase N-terminal" evidence="8">
    <location>
        <begin position="28"/>
        <end position="376"/>
    </location>
</feature>
<dbReference type="Pfam" id="PF00884">
    <property type="entry name" value="Sulfatase"/>
    <property type="match status" value="1"/>
</dbReference>
<proteinExistence type="inferred from homology"/>
<name>A0A9N9UUQ9_9HYPO</name>
<feature type="signal peptide" evidence="7">
    <location>
        <begin position="1"/>
        <end position="18"/>
    </location>
</feature>
<evidence type="ECO:0000313" key="10">
    <source>
        <dbReference type="Proteomes" id="UP000754883"/>
    </source>
</evidence>
<dbReference type="InterPro" id="IPR012083">
    <property type="entry name" value="Arylsulfatase"/>
</dbReference>
<dbReference type="FunFam" id="3.40.720.10:FF:000051">
    <property type="entry name" value="Arylsulfatase"/>
    <property type="match status" value="1"/>
</dbReference>
<evidence type="ECO:0000256" key="2">
    <source>
        <dbReference type="ARBA" id="ARBA00022729"/>
    </source>
</evidence>
<evidence type="ECO:0000313" key="9">
    <source>
        <dbReference type="EMBL" id="CAH0003518.1"/>
    </source>
</evidence>
<keyword evidence="10" id="KW-1185">Reference proteome</keyword>
<feature type="modified residue" description="3-oxoalanine (Cys)" evidence="6">
    <location>
        <position position="73"/>
    </location>
</feature>
<dbReference type="InterPro" id="IPR017850">
    <property type="entry name" value="Alkaline_phosphatase_core_sf"/>
</dbReference>
<dbReference type="SUPFAM" id="SSF53649">
    <property type="entry name" value="Alkaline phosphatase-like"/>
    <property type="match status" value="1"/>
</dbReference>
<accession>A0A9N9UUQ9</accession>
<reference evidence="9" key="1">
    <citation type="submission" date="2021-10" db="EMBL/GenBank/DDBJ databases">
        <authorList>
            <person name="Piombo E."/>
        </authorList>
    </citation>
    <scope>NUCLEOTIDE SEQUENCE</scope>
</reference>
<evidence type="ECO:0000256" key="1">
    <source>
        <dbReference type="ARBA" id="ARBA00008779"/>
    </source>
</evidence>
<dbReference type="PIRSF" id="PIRSF000972">
    <property type="entry name" value="Arylsulf_plant"/>
    <property type="match status" value="1"/>
</dbReference>
<evidence type="ECO:0000256" key="3">
    <source>
        <dbReference type="ARBA" id="ARBA00022801"/>
    </source>
</evidence>
<keyword evidence="2 7" id="KW-0732">Signal</keyword>
<dbReference type="GO" id="GO:0005539">
    <property type="term" value="F:glycosaminoglycan binding"/>
    <property type="evidence" value="ECO:0007669"/>
    <property type="project" value="TreeGrafter"/>
</dbReference>
<dbReference type="Gene3D" id="3.40.720.10">
    <property type="entry name" value="Alkaline Phosphatase, subunit A"/>
    <property type="match status" value="1"/>
</dbReference>
<dbReference type="PROSITE" id="PS00523">
    <property type="entry name" value="SULFATASE_1"/>
    <property type="match status" value="1"/>
</dbReference>
<evidence type="ECO:0000256" key="4">
    <source>
        <dbReference type="ARBA" id="ARBA00023180"/>
    </source>
</evidence>
<dbReference type="OrthoDB" id="96314at2759"/>
<dbReference type="PROSITE" id="PS51257">
    <property type="entry name" value="PROKAR_LIPOPROTEIN"/>
    <property type="match status" value="1"/>
</dbReference>
<dbReference type="InterPro" id="IPR000917">
    <property type="entry name" value="Sulfatase_N"/>
</dbReference>
<gene>
    <name evidence="9" type="ORF">CBYS24578_00014681</name>
</gene>
<dbReference type="CDD" id="cd16147">
    <property type="entry name" value="G6S"/>
    <property type="match status" value="1"/>
</dbReference>
<organism evidence="9 10">
    <name type="scientific">Clonostachys byssicola</name>
    <dbReference type="NCBI Taxonomy" id="160290"/>
    <lineage>
        <taxon>Eukaryota</taxon>
        <taxon>Fungi</taxon>
        <taxon>Dikarya</taxon>
        <taxon>Ascomycota</taxon>
        <taxon>Pezizomycotina</taxon>
        <taxon>Sordariomycetes</taxon>
        <taxon>Hypocreomycetidae</taxon>
        <taxon>Hypocreales</taxon>
        <taxon>Bionectriaceae</taxon>
        <taxon>Clonostachys</taxon>
    </lineage>
</organism>
<evidence type="ECO:0000256" key="5">
    <source>
        <dbReference type="PIRNR" id="PIRNR000972"/>
    </source>
</evidence>
<dbReference type="GO" id="GO:0008449">
    <property type="term" value="F:N-acetylglucosamine-6-sulfatase activity"/>
    <property type="evidence" value="ECO:0007669"/>
    <property type="project" value="TreeGrafter"/>
</dbReference>
<feature type="chain" id="PRO_5040489957" description="Arylsulfatase" evidence="7">
    <location>
        <begin position="19"/>
        <end position="591"/>
    </location>
</feature>
<dbReference type="GO" id="GO:0004065">
    <property type="term" value="F:arylsulfatase activity"/>
    <property type="evidence" value="ECO:0007669"/>
    <property type="project" value="UniProtKB-UniRule"/>
</dbReference>
<dbReference type="GO" id="GO:0018958">
    <property type="term" value="P:phenol-containing compound metabolic process"/>
    <property type="evidence" value="ECO:0007669"/>
    <property type="project" value="InterPro"/>
</dbReference>
<dbReference type="EC" id="3.1.6.1" evidence="5"/>
<dbReference type="PANTHER" id="PTHR43108:SF8">
    <property type="entry name" value="SD21168P"/>
    <property type="match status" value="1"/>
</dbReference>
<protein>
    <recommendedName>
        <fullName evidence="5">Arylsulfatase</fullName>
        <shortName evidence="5">AS</shortName>
        <ecNumber evidence="5">3.1.6.1</ecNumber>
    </recommendedName>
    <alternativeName>
        <fullName evidence="5">Aryl-sulfate sulphohydrolase</fullName>
    </alternativeName>
</protein>
<dbReference type="AlphaFoldDB" id="A0A9N9UUQ9"/>
<dbReference type="Proteomes" id="UP000754883">
    <property type="component" value="Unassembled WGS sequence"/>
</dbReference>
<comment type="similarity">
    <text evidence="1 5">Belongs to the sulfatase family.</text>
</comment>
<keyword evidence="3 5" id="KW-0378">Hydrolase</keyword>
<dbReference type="EMBL" id="CABFNO020001564">
    <property type="protein sequence ID" value="CAH0003518.1"/>
    <property type="molecule type" value="Genomic_DNA"/>
</dbReference>
<dbReference type="InterPro" id="IPR024607">
    <property type="entry name" value="Sulfatase_CS"/>
</dbReference>
<comment type="PTM">
    <text evidence="6">The conversion to 3-oxoalanine (also known as C-formylglycine, FGly), of a serine or cysteine residue in prokaryotes and of a cysteine residue in eukaryotes, is critical for catalytic activity.</text>
</comment>
<sequence>MRFYQLLPAIALLGCSEASEPLHSKEKPNIMFIILDDLDYHMTDLGSVMPSVKKHIIDQGTTFPNHYCQVSLCCPARASILTGQTAHNHNVTDVHYPSGGYQKFYEQGFNENYLPVWLQEAGYGTYYVGKLLNDISTQNYNNPYVNGWDGIDVLLDPFAYDFWSPAFAMNKDPWQRYSNNYTTDLVSLKSMGFLEDALADDKPFFLGVAPIAPHSEVLVNTTSLTATFSAPKPAARHIGKLAGAQVPRTDNFNPDKPSGASWVKTLDQLNDTEVQQGDEWYQARLESLLAVDEMVESLFAKLEESGRLDNTYVIFTSDNGFHIGQHRLSPGKTCGYEEDINVPFIVRGPGITKGHTMDVVSGHIDLAPTILEMAGISQRDTFDGSPIPLTEEALKALTKPKTEHTSIEMWRSNNQSFLRTGKMEMMEEAAQNTYKSVRLISGEYNLYYSVWCTNEHELYDMKASLHLQSDSQQMNNLFEGGFGRSHENTDIVRLAHRLDALLYVLKSCRGDSCRYPWEALMPNETVNSLTDAMSPQYDELFETIPKVSFSSCQQDHIIEAEGPQFETWTVEGSKTTREISRGWDPVQAWMT</sequence>
<evidence type="ECO:0000256" key="7">
    <source>
        <dbReference type="SAM" id="SignalP"/>
    </source>
</evidence>
<evidence type="ECO:0000256" key="6">
    <source>
        <dbReference type="PIRSR" id="PIRSR000972-50"/>
    </source>
</evidence>
<keyword evidence="4" id="KW-0325">Glycoprotein</keyword>
<comment type="catalytic activity">
    <reaction evidence="5">
        <text>an aryl sulfate + H2O = a phenol + sulfate + H(+)</text>
        <dbReference type="Rhea" id="RHEA:17261"/>
        <dbReference type="ChEBI" id="CHEBI:15377"/>
        <dbReference type="ChEBI" id="CHEBI:15378"/>
        <dbReference type="ChEBI" id="CHEBI:16189"/>
        <dbReference type="ChEBI" id="CHEBI:33853"/>
        <dbReference type="ChEBI" id="CHEBI:140317"/>
        <dbReference type="EC" id="3.1.6.1"/>
    </reaction>
</comment>
<evidence type="ECO:0000259" key="8">
    <source>
        <dbReference type="Pfam" id="PF00884"/>
    </source>
</evidence>
<dbReference type="PANTHER" id="PTHR43108">
    <property type="entry name" value="N-ACETYLGLUCOSAMINE-6-SULFATASE FAMILY MEMBER"/>
    <property type="match status" value="1"/>
</dbReference>
<comment type="caution">
    <text evidence="9">The sequence shown here is derived from an EMBL/GenBank/DDBJ whole genome shotgun (WGS) entry which is preliminary data.</text>
</comment>